<proteinExistence type="predicted"/>
<evidence type="ECO:0000313" key="7">
    <source>
        <dbReference type="Proteomes" id="UP000694620"/>
    </source>
</evidence>
<dbReference type="PANTHER" id="PTHR14559">
    <property type="entry name" value="CASPASE RECRUITMENT DOMAIN FAMILY"/>
    <property type="match status" value="1"/>
</dbReference>
<keyword evidence="2 3" id="KW-0175">Coiled coil</keyword>
<keyword evidence="1" id="KW-0597">Phosphoprotein</keyword>
<feature type="domain" description="CARD" evidence="5">
    <location>
        <begin position="74"/>
        <end position="166"/>
    </location>
</feature>
<dbReference type="Gene3D" id="2.30.42.10">
    <property type="match status" value="1"/>
</dbReference>
<dbReference type="SUPFAM" id="SSF47986">
    <property type="entry name" value="DEATH domain"/>
    <property type="match status" value="1"/>
</dbReference>
<dbReference type="Ensembl" id="ENSECRT00000025387.1">
    <property type="protein sequence ID" value="ENSECRP00000024848.1"/>
    <property type="gene ID" value="ENSECRG00000016827.1"/>
</dbReference>
<feature type="region of interest" description="Disordered" evidence="4">
    <location>
        <begin position="303"/>
        <end position="327"/>
    </location>
</feature>
<dbReference type="Pfam" id="PF00619">
    <property type="entry name" value="CARD"/>
    <property type="match status" value="1"/>
</dbReference>
<accession>A0A8C4T2Q5</accession>
<sequence length="1089" mass="125511">MLGSPIALVTLHASSQQPLSRRALFFSISTGKATRRIRRTQQDLAGRKGENRRVASEIMVTLREGTDSLSDLEQDDLLWEKVDSVRHKLTRILNPAKVTPYLRQCKVIDEQDEDEVLNSAQFPLRINRASHLIDILQQRGCRGYEAFMESLEFYHPDLYTHITGREPTQRCSIILDEEGPEGLTQFLLEEVKKLREQLKNSKLCEKRLSQRFRMVEEERRHAEQRLKQMQEEEAVFNRVRSDWEASSQELMRVKEQNYSLALKYSQALQEKADAIIRARDLQLQVDLLKNKLLLLEGEISPTPQKYHKSDSLSRSNSSTKLQEDNQKLRSQLSELQNTIERGTGSQVLLDILDQDRREALENRHDLCNTINCLQTELERVESQQKQLLQDREKLDLELHMLKTDLEIEKKRNGSYQMQLEEIGKERDQALRSRDAIQLQYTECMLDKSGLRKRIEELQDANDELLRRRLRAERERDHLLTKAKSKIPCLHCSQISLLSEEPCSELCCSVYERLSVPEDSGLGSSIEDKDRHTKGFLRVPKHKFSDSSCTNSEEFLSLTDNEGSEKDINRLSIFPFPPCSGSMLRRTREDYLLDSDARFDFDSWESEENLTVSGRKESLLSMSWSSLASQFFPSDLTVIPKSPSTPNLIEPNSFECSQKPPRKELSSPTPVQRIGGLADDITIIGGNRTGMFVRHVKSGSVAEQCGISEGCQLIQLKKVLMGGEDLQLNSCTREVAHFSLQWWTEPSALIFKPNLEDYKSLCEEMQNKELFFPDSFYVRVNLNLNKQSDKHTLAVKCDEILHILDTLYDGKYQWFCARVEVTTGKDQEMGTIPNYSRAQQLLLVKLRTLALGRKDFRHKFTKKPTEQVRLVKTPSSRNVSCVVPLLFTLNHKQEENLIPYSLVRPTPVKSKRPIIFSPSLLSSGLIERLLQPAQSGLEFNTCHPDVIGATIKDPKMLPLDGEQSSQRHGIKLDAIRDVMGQDKHCLLRLDIQSVTALIKHDIFPIIIHIRLKEKKIKRIRKLFQGSYVKCKDSEILSLYKTEEQRLEVLPLLHCNIEPDMWDTVEDLTAAVHKKILQEQKSMVWVECEKF</sequence>
<feature type="coiled-coil region" evidence="3">
    <location>
        <begin position="447"/>
        <end position="481"/>
    </location>
</feature>
<dbReference type="InterPro" id="IPR011029">
    <property type="entry name" value="DEATH-like_dom_sf"/>
</dbReference>
<keyword evidence="7" id="KW-1185">Reference proteome</keyword>
<dbReference type="InterPro" id="IPR001315">
    <property type="entry name" value="CARD"/>
</dbReference>
<name>A0A8C4T2Q5_ERPCA</name>
<evidence type="ECO:0000259" key="5">
    <source>
        <dbReference type="PROSITE" id="PS50209"/>
    </source>
</evidence>
<dbReference type="GO" id="GO:0050700">
    <property type="term" value="F:CARD domain binding"/>
    <property type="evidence" value="ECO:0007669"/>
    <property type="project" value="TreeGrafter"/>
</dbReference>
<feature type="region of interest" description="Disordered" evidence="4">
    <location>
        <begin position="650"/>
        <end position="670"/>
    </location>
</feature>
<evidence type="ECO:0000256" key="4">
    <source>
        <dbReference type="SAM" id="MobiDB-lite"/>
    </source>
</evidence>
<dbReference type="SUPFAM" id="SSF50156">
    <property type="entry name" value="PDZ domain-like"/>
    <property type="match status" value="1"/>
</dbReference>
<evidence type="ECO:0000256" key="3">
    <source>
        <dbReference type="SAM" id="Coils"/>
    </source>
</evidence>
<dbReference type="InterPro" id="IPR027417">
    <property type="entry name" value="P-loop_NTPase"/>
</dbReference>
<dbReference type="Gene3D" id="3.40.50.300">
    <property type="entry name" value="P-loop containing nucleotide triphosphate hydrolases"/>
    <property type="match status" value="1"/>
</dbReference>
<dbReference type="GeneTree" id="ENSGT00940000157763"/>
<dbReference type="Gene3D" id="1.10.533.10">
    <property type="entry name" value="Death Domain, Fas"/>
    <property type="match status" value="1"/>
</dbReference>
<evidence type="ECO:0000313" key="6">
    <source>
        <dbReference type="Ensembl" id="ENSECRP00000024848.1"/>
    </source>
</evidence>
<dbReference type="InterPro" id="IPR036034">
    <property type="entry name" value="PDZ_sf"/>
</dbReference>
<organism evidence="6 7">
    <name type="scientific">Erpetoichthys calabaricus</name>
    <name type="common">Rope fish</name>
    <name type="synonym">Calamoichthys calabaricus</name>
    <dbReference type="NCBI Taxonomy" id="27687"/>
    <lineage>
        <taxon>Eukaryota</taxon>
        <taxon>Metazoa</taxon>
        <taxon>Chordata</taxon>
        <taxon>Craniata</taxon>
        <taxon>Vertebrata</taxon>
        <taxon>Euteleostomi</taxon>
        <taxon>Actinopterygii</taxon>
        <taxon>Polypteriformes</taxon>
        <taxon>Polypteridae</taxon>
        <taxon>Erpetoichthys</taxon>
    </lineage>
</organism>
<dbReference type="AlphaFoldDB" id="A0A8C4T2Q5"/>
<reference evidence="6" key="3">
    <citation type="submission" date="2025-09" db="UniProtKB">
        <authorList>
            <consortium name="Ensembl"/>
        </authorList>
    </citation>
    <scope>IDENTIFICATION</scope>
</reference>
<dbReference type="Proteomes" id="UP000694620">
    <property type="component" value="Chromosome 12"/>
</dbReference>
<dbReference type="GO" id="GO:0042981">
    <property type="term" value="P:regulation of apoptotic process"/>
    <property type="evidence" value="ECO:0007669"/>
    <property type="project" value="InterPro"/>
</dbReference>
<gene>
    <name evidence="6" type="primary">CARD10</name>
</gene>
<protein>
    <submittedName>
        <fullName evidence="6">Caspase recruitment domain family member 10</fullName>
    </submittedName>
</protein>
<dbReference type="GO" id="GO:0005737">
    <property type="term" value="C:cytoplasm"/>
    <property type="evidence" value="ECO:0007669"/>
    <property type="project" value="TreeGrafter"/>
</dbReference>
<feature type="coiled-coil region" evidence="3">
    <location>
        <begin position="205"/>
        <end position="232"/>
    </location>
</feature>
<evidence type="ECO:0000256" key="2">
    <source>
        <dbReference type="ARBA" id="ARBA00023054"/>
    </source>
</evidence>
<dbReference type="Gene3D" id="2.30.30.40">
    <property type="entry name" value="SH3 Domains"/>
    <property type="match status" value="1"/>
</dbReference>
<reference evidence="6" key="2">
    <citation type="submission" date="2025-08" db="UniProtKB">
        <authorList>
            <consortium name="Ensembl"/>
        </authorList>
    </citation>
    <scope>IDENTIFICATION</scope>
</reference>
<dbReference type="PROSITE" id="PS50209">
    <property type="entry name" value="CARD"/>
    <property type="match status" value="1"/>
</dbReference>
<dbReference type="SUPFAM" id="SSF52540">
    <property type="entry name" value="P-loop containing nucleoside triphosphate hydrolases"/>
    <property type="match status" value="1"/>
</dbReference>
<reference evidence="6" key="1">
    <citation type="submission" date="2021-06" db="EMBL/GenBank/DDBJ databases">
        <authorList>
            <consortium name="Wellcome Sanger Institute Data Sharing"/>
        </authorList>
    </citation>
    <scope>NUCLEOTIDE SEQUENCE [LARGE SCALE GENOMIC DNA]</scope>
</reference>
<dbReference type="PANTHER" id="PTHR14559:SF13">
    <property type="entry name" value="CASPASE RECRUITMENT DOMAIN-CONTAINING PROTEIN 10-LIKE"/>
    <property type="match status" value="1"/>
</dbReference>
<evidence type="ECO:0000256" key="1">
    <source>
        <dbReference type="ARBA" id="ARBA00022553"/>
    </source>
</evidence>
<dbReference type="FunFam" id="1.10.533.10:FF:000003">
    <property type="entry name" value="Caspase recruitment domain family, member 11"/>
    <property type="match status" value="1"/>
</dbReference>